<evidence type="ECO:0000313" key="2">
    <source>
        <dbReference type="Proteomes" id="UP000499080"/>
    </source>
</evidence>
<dbReference type="Proteomes" id="UP000499080">
    <property type="component" value="Unassembled WGS sequence"/>
</dbReference>
<gene>
    <name evidence="1" type="ORF">AVEN_164519_1</name>
</gene>
<name>A0A4Y2B4D8_ARAVE</name>
<dbReference type="AlphaFoldDB" id="A0A4Y2B4D8"/>
<keyword evidence="2" id="KW-1185">Reference proteome</keyword>
<accession>A0A4Y2B4D8</accession>
<protein>
    <submittedName>
        <fullName evidence="1">Uncharacterized protein</fullName>
    </submittedName>
</protein>
<proteinExistence type="predicted"/>
<organism evidence="1 2">
    <name type="scientific">Araneus ventricosus</name>
    <name type="common">Orbweaver spider</name>
    <name type="synonym">Epeira ventricosa</name>
    <dbReference type="NCBI Taxonomy" id="182803"/>
    <lineage>
        <taxon>Eukaryota</taxon>
        <taxon>Metazoa</taxon>
        <taxon>Ecdysozoa</taxon>
        <taxon>Arthropoda</taxon>
        <taxon>Chelicerata</taxon>
        <taxon>Arachnida</taxon>
        <taxon>Araneae</taxon>
        <taxon>Araneomorphae</taxon>
        <taxon>Entelegynae</taxon>
        <taxon>Araneoidea</taxon>
        <taxon>Araneidae</taxon>
        <taxon>Araneus</taxon>
    </lineage>
</organism>
<dbReference type="EMBL" id="BGPR01000048">
    <property type="protein sequence ID" value="GBL86329.1"/>
    <property type="molecule type" value="Genomic_DNA"/>
</dbReference>
<sequence length="107" mass="11830">MSTKSVGTMKIKYEVHIDQESAFIVLEISVRSDVYFVGAVFSELFRHGLFCLGSYGLGYFNGIPLFCKALCPVIGDDFTTIAIPTGEARTDIESDRFTSQKLNCFPG</sequence>
<reference evidence="1 2" key="1">
    <citation type="journal article" date="2019" name="Sci. Rep.">
        <title>Orb-weaving spider Araneus ventricosus genome elucidates the spidroin gene catalogue.</title>
        <authorList>
            <person name="Kono N."/>
            <person name="Nakamura H."/>
            <person name="Ohtoshi R."/>
            <person name="Moran D.A.P."/>
            <person name="Shinohara A."/>
            <person name="Yoshida Y."/>
            <person name="Fujiwara M."/>
            <person name="Mori M."/>
            <person name="Tomita M."/>
            <person name="Arakawa K."/>
        </authorList>
    </citation>
    <scope>NUCLEOTIDE SEQUENCE [LARGE SCALE GENOMIC DNA]</scope>
</reference>
<evidence type="ECO:0000313" key="1">
    <source>
        <dbReference type="EMBL" id="GBL86329.1"/>
    </source>
</evidence>
<comment type="caution">
    <text evidence="1">The sequence shown here is derived from an EMBL/GenBank/DDBJ whole genome shotgun (WGS) entry which is preliminary data.</text>
</comment>